<dbReference type="InterPro" id="IPR040826">
    <property type="entry name" value="HEPN_LA2681"/>
</dbReference>
<dbReference type="Gene3D" id="1.25.40.10">
    <property type="entry name" value="Tetratricopeptide repeat domain"/>
    <property type="match status" value="1"/>
</dbReference>
<reference evidence="2 3" key="1">
    <citation type="submission" date="2015-12" db="EMBL/GenBank/DDBJ databases">
        <title>Draft Genome Sequence of Desulfitobacterium hafniense Strain DH, a Sulfate-reducing Bacterium Isolated from Paddy Soils.</title>
        <authorList>
            <person name="Bao P."/>
            <person name="Zhang X."/>
            <person name="Li G."/>
        </authorList>
    </citation>
    <scope>NUCLEOTIDE SEQUENCE [LARGE SCALE GENOMIC DNA]</scope>
    <source>
        <strain evidence="2 3">DH</strain>
    </source>
</reference>
<dbReference type="Proteomes" id="UP000054623">
    <property type="component" value="Unassembled WGS sequence"/>
</dbReference>
<name>A0A0W1JEK4_DESHA</name>
<dbReference type="RefSeq" id="WP_058491714.1">
    <property type="nucleotide sequence ID" value="NZ_LOCK01000050.1"/>
</dbReference>
<dbReference type="Pfam" id="PF18733">
    <property type="entry name" value="HEPN_LA2681"/>
    <property type="match status" value="1"/>
</dbReference>
<dbReference type="AlphaFoldDB" id="A0A0W1JEK4"/>
<feature type="domain" description="LA2681-like HEPN" evidence="1">
    <location>
        <begin position="282"/>
        <end position="476"/>
    </location>
</feature>
<proteinExistence type="predicted"/>
<protein>
    <recommendedName>
        <fullName evidence="1">LA2681-like HEPN domain-containing protein</fullName>
    </recommendedName>
</protein>
<evidence type="ECO:0000313" key="2">
    <source>
        <dbReference type="EMBL" id="KTE90019.1"/>
    </source>
</evidence>
<dbReference type="EMBL" id="LOCK01000050">
    <property type="protein sequence ID" value="KTE90019.1"/>
    <property type="molecule type" value="Genomic_DNA"/>
</dbReference>
<gene>
    <name evidence="2" type="ORF">AT727_08815</name>
</gene>
<sequence>MMMKTIDDNPYIDEEVKKVISQFDTLYTEKDTAGIKNNIKITKELASNVASIVSQIHIYYSIATALGDILHLEPYNYSEEVLIDQLYNFRMAIDCAESRTFSTKERPYVAGCLIQLFTNYANALSSMGRTIEAIRYYKRALSIHTDFGMAEGNLGIEYIHYADLDFDKGHSQIFHYVGYKYLKSALKHKRTIVESEAIAYFQQKIDIFASEYVQDFLEKDLNLGKYSLGRKKEADYRTWVMNHGLFLNTMNDLPFTDNFMAADVLHLPSMIMKTANGLNYKHHGLFNQIKQEYITARYLIFESQQGGTKAHFADKHTDIMDTLDYTIYSIRIEKMKLAFRALYSLYDKIAYFINDYFELGIPLNNVTYRKIWCKSAKEMLMVKQNLLIYGLFWISKEFFDKDDGIQVSTKPKAKRIYEIRQALEHKYLKITDYDMRTSKNDSLAFYVTYQEFEKELFDLVHLVRESIIYLSLAVHLNELQKRAGSPDETYVNMPLFKVEDEWKM</sequence>
<organism evidence="2 3">
    <name type="scientific">Desulfitobacterium hafniense</name>
    <name type="common">Desulfitobacterium frappieri</name>
    <dbReference type="NCBI Taxonomy" id="49338"/>
    <lineage>
        <taxon>Bacteria</taxon>
        <taxon>Bacillati</taxon>
        <taxon>Bacillota</taxon>
        <taxon>Clostridia</taxon>
        <taxon>Eubacteriales</taxon>
        <taxon>Desulfitobacteriaceae</taxon>
        <taxon>Desulfitobacterium</taxon>
    </lineage>
</organism>
<comment type="caution">
    <text evidence="2">The sequence shown here is derived from an EMBL/GenBank/DDBJ whole genome shotgun (WGS) entry which is preliminary data.</text>
</comment>
<dbReference type="SUPFAM" id="SSF48452">
    <property type="entry name" value="TPR-like"/>
    <property type="match status" value="1"/>
</dbReference>
<dbReference type="InterPro" id="IPR011990">
    <property type="entry name" value="TPR-like_helical_dom_sf"/>
</dbReference>
<accession>A0A0W1JEK4</accession>
<evidence type="ECO:0000313" key="3">
    <source>
        <dbReference type="Proteomes" id="UP000054623"/>
    </source>
</evidence>
<evidence type="ECO:0000259" key="1">
    <source>
        <dbReference type="Pfam" id="PF18733"/>
    </source>
</evidence>